<feature type="chain" id="PRO_5040548666" description="Assembly protein" evidence="9">
    <location>
        <begin position="238"/>
        <end position="576"/>
    </location>
</feature>
<evidence type="ECO:0000256" key="6">
    <source>
        <dbReference type="ARBA" id="ARBA00022825"/>
    </source>
</evidence>
<dbReference type="EC" id="3.4.21.97" evidence="9"/>
<dbReference type="EMBL" id="KT819631">
    <property type="protein sequence ID" value="ALL25909.1"/>
    <property type="molecule type" value="Genomic_DNA"/>
</dbReference>
<keyword evidence="2 9" id="KW-1048">Host nucleus</keyword>
<comment type="caution">
    <text evidence="9">Lacks conserved residue(s) required for the propagation of feature annotation.</text>
</comment>
<dbReference type="GO" id="GO:0042025">
    <property type="term" value="C:host cell nucleus"/>
    <property type="evidence" value="ECO:0007669"/>
    <property type="project" value="UniProtKB-SubCell"/>
</dbReference>
<reference evidence="11" key="1">
    <citation type="submission" date="2015-09" db="EMBL/GenBank/DDBJ databases">
        <authorList>
            <person name="Jackson K.R."/>
            <person name="Lunt B.L."/>
            <person name="Fisher J.N.B."/>
            <person name="Gardner A.V."/>
            <person name="Bailey M.E."/>
            <person name="Deus L.M."/>
            <person name="Earl A.S."/>
            <person name="Gibby P.D."/>
            <person name="Hartmann K.A."/>
            <person name="Liu J.E."/>
            <person name="Manci A.M."/>
            <person name="Nielsen D.A."/>
            <person name="Solomon M.B."/>
            <person name="Breakwell D.P."/>
            <person name="Burnett S.H."/>
            <person name="Grose J.H."/>
        </authorList>
    </citation>
    <scope>NUCLEOTIDE SEQUENCE</scope>
    <source>
        <strain evidence="12">0194</strain>
        <strain evidence="10">V1154</strain>
        <strain evidence="11">V777</strain>
    </source>
</reference>
<feature type="region of interest" description="Interaction with major capsid protein" evidence="9">
    <location>
        <begin position="556"/>
        <end position="576"/>
    </location>
</feature>
<comment type="subcellular location">
    <molecule>Capsid scaffolding protein</molecule>
    <subcellularLocation>
        <location evidence="9">Host cytoplasm</location>
    </subcellularLocation>
</comment>
<organism evidence="11 19">
    <name type="scientific">Canid alphaherpesvirus 1</name>
    <dbReference type="NCBI Taxonomy" id="170325"/>
    <lineage>
        <taxon>Viruses</taxon>
        <taxon>Duplodnaviria</taxon>
        <taxon>Heunggongvirae</taxon>
        <taxon>Peploviricota</taxon>
        <taxon>Herviviricetes</taxon>
        <taxon>Herpesvirales</taxon>
        <taxon>Orthoherpesviridae</taxon>
        <taxon>Alphaherpesvirinae</taxon>
        <taxon>Varicellovirus</taxon>
        <taxon>Varicellovirus canidalpha1</taxon>
    </lineage>
</organism>
<evidence type="ECO:0000313" key="17">
    <source>
        <dbReference type="EMBL" id="QQL09260.1"/>
    </source>
</evidence>
<proteinExistence type="inferred from homology"/>
<comment type="subunit">
    <molecule>Assemblin</molecule>
    <text evidence="9">Exists in a monomer-dimer equilibrium with the dimer being the active species.</text>
</comment>
<dbReference type="PRINTS" id="PR00236">
    <property type="entry name" value="HSVCAPSIDP40"/>
</dbReference>
<keyword evidence="5 9" id="KW-0378">Hydrolase</keyword>
<dbReference type="EMBL" id="MW353126">
    <property type="protein sequence ID" value="QQL08509.1"/>
    <property type="molecule type" value="Genomic_DNA"/>
</dbReference>
<evidence type="ECO:0000313" key="19">
    <source>
        <dbReference type="Proteomes" id="UP000130192"/>
    </source>
</evidence>
<feature type="site" description="Cleavage; by assemblin; Tail site" evidence="9">
    <location>
        <begin position="551"/>
        <end position="552"/>
    </location>
</feature>
<dbReference type="GO" id="GO:0039708">
    <property type="term" value="P:nuclear capsid assembly"/>
    <property type="evidence" value="ECO:0007669"/>
    <property type="project" value="UniProtKB-ARBA"/>
</dbReference>
<evidence type="ECO:0000256" key="9">
    <source>
        <dbReference type="HAMAP-Rule" id="MF_04008"/>
    </source>
</evidence>
<evidence type="ECO:0000313" key="20">
    <source>
        <dbReference type="Proteomes" id="UP000138111"/>
    </source>
</evidence>
<dbReference type="EMBL" id="KY057364">
    <property type="protein sequence ID" value="ARE29837.1"/>
    <property type="molecule type" value="Genomic_DNA"/>
</dbReference>
<evidence type="ECO:0000256" key="2">
    <source>
        <dbReference type="ARBA" id="ARBA00022562"/>
    </source>
</evidence>
<keyword evidence="6 9" id="KW-0720">Serine protease</keyword>
<feature type="active site" description="Charge relay system" evidence="9">
    <location>
        <position position="119"/>
    </location>
</feature>
<dbReference type="OrthoDB" id="8407at10239"/>
<dbReference type="GeneID" id="27815388"/>
<dbReference type="EMBL" id="MW353138">
    <property type="protein sequence ID" value="QQL09410.1"/>
    <property type="molecule type" value="Genomic_DNA"/>
</dbReference>
<evidence type="ECO:0000313" key="10">
    <source>
        <dbReference type="EMBL" id="ALL25909.1"/>
    </source>
</evidence>
<comment type="function">
    <text evidence="9">Assemblin: Protease that plays an essential role in virion assembly within the nucleus. Catalyzes the cleavage of the assembly protein after formation of the spherical procapsid. By that cleavage, the capsid matures and gains its icosahedral shape. The cleavage sites seem to include -Ala-Ser-, -Ala-Ala-, as well as Ala-Thr bonds. Assemblin and cleavages products are evicted from the capsid before or during DNA packaging.</text>
</comment>
<dbReference type="GO" id="GO:0042802">
    <property type="term" value="F:identical protein binding"/>
    <property type="evidence" value="ECO:0007669"/>
    <property type="project" value="UniProtKB-UniRule"/>
</dbReference>
<evidence type="ECO:0000313" key="12">
    <source>
        <dbReference type="EMBL" id="ALL26065.1"/>
    </source>
</evidence>
<feature type="chain" id="PRO_5040548668" description="Assemblin" evidence="9">
    <location>
        <begin position="1"/>
        <end position="237"/>
    </location>
</feature>
<keyword evidence="8 9" id="KW-1035">Host cytoplasm</keyword>
<dbReference type="GO" id="GO:0019076">
    <property type="term" value="P:viral release from host cell"/>
    <property type="evidence" value="ECO:0007669"/>
    <property type="project" value="UniProtKB-UniRule"/>
</dbReference>
<evidence type="ECO:0000313" key="16">
    <source>
        <dbReference type="EMBL" id="QQL08960.1"/>
    </source>
</evidence>
<reference evidence="13" key="3">
    <citation type="journal article" date="2018" name="Aust. Vet. J.">
        <title>Genome sequence of an Australian strain of canid alphaherpesvirus 1.</title>
        <authorList>
            <person name="Sarker S."/>
            <person name="Das S."/>
            <person name="Helbig K."/>
            <person name="Peters A."/>
            <person name="Raidal S.R."/>
        </authorList>
    </citation>
    <scope>NUCLEOTIDE SEQUENCE</scope>
    <source>
        <strain evidence="13">15-4016-NSW</strain>
    </source>
</reference>
<dbReference type="EMBL" id="KT819633">
    <property type="protein sequence ID" value="ALL26065.1"/>
    <property type="molecule type" value="Genomic_DNA"/>
</dbReference>
<evidence type="ECO:0000256" key="4">
    <source>
        <dbReference type="ARBA" id="ARBA00022670"/>
    </source>
</evidence>
<dbReference type="GO" id="GO:0004252">
    <property type="term" value="F:serine-type endopeptidase activity"/>
    <property type="evidence" value="ECO:0007669"/>
    <property type="project" value="UniProtKB-UniRule"/>
</dbReference>
<comment type="function">
    <text evidence="9">Assembly protein: Plays a major role in capsid assembly. Acts as a scaffold protein by binding major capsid protein. Multimerizes in the nucleus such as major capsid protein forms the icosahedral T=16 capsid. Cleaved by assemblin after capsid completion. The cleavages products are evicted from the capsid before or during DNA packaging.</text>
</comment>
<feature type="site" description="Cleavage; by assemblin; Release site" evidence="9">
    <location>
        <begin position="237"/>
        <end position="238"/>
    </location>
</feature>
<evidence type="ECO:0000256" key="3">
    <source>
        <dbReference type="ARBA" id="ARBA00022612"/>
    </source>
</evidence>
<comment type="subunit">
    <molecule>Capsid scaffolding protein</molecule>
    <text evidence="9">Homomultimer. Interacts with major capsid protein.</text>
</comment>
<keyword evidence="3 9" id="KW-1188">Viral release from host cell</keyword>
<dbReference type="RefSeq" id="YP_009252259.1">
    <property type="nucleotide sequence ID" value="NC_030117.1"/>
</dbReference>
<dbReference type="EMBL" id="MW353136">
    <property type="protein sequence ID" value="QQL09260.1"/>
    <property type="molecule type" value="Genomic_DNA"/>
</dbReference>
<dbReference type="EMBL" id="KT819632">
    <property type="protein sequence ID" value="ALL25989.1"/>
    <property type="molecule type" value="Genomic_DNA"/>
</dbReference>
<reference evidence="14" key="4">
    <citation type="journal article" date="2020" name="Viruses">
        <title>Phylogenomic Analysis of Global Isolates of Canid Alphaherpesvirus 1.</title>
        <authorList>
            <person name="Lewin A.C."/>
            <person name="Coghill L.M."/>
            <person name="Mironovich M."/>
            <person name="Liu C.C."/>
            <person name="Carter R.T."/>
            <person name="Ledbetter E.C."/>
        </authorList>
    </citation>
    <scope>NUCLEOTIDE SEQUENCE</scope>
    <source>
        <strain evidence="17">ELAL-12</strain>
        <strain evidence="18">ELAL-13</strain>
        <strain evidence="14">ELAL-2</strain>
        <strain evidence="15">ELAL-6</strain>
        <strain evidence="16">ELAL-8</strain>
    </source>
</reference>
<evidence type="ECO:0000313" key="11">
    <source>
        <dbReference type="EMBL" id="ALL25989.1"/>
    </source>
</evidence>
<dbReference type="SUPFAM" id="SSF50789">
    <property type="entry name" value="Herpes virus serine proteinase, assemblin"/>
    <property type="match status" value="1"/>
</dbReference>
<dbReference type="KEGG" id="vg:27815388"/>
<feature type="active site" description="Charge relay system" evidence="9">
    <location>
        <position position="138"/>
    </location>
</feature>
<dbReference type="InterPro" id="IPR035443">
    <property type="entry name" value="Herpes_virus_sf"/>
</dbReference>
<feature type="active site" description="Charge relay system" evidence="9">
    <location>
        <position position="51"/>
    </location>
</feature>
<keyword evidence="1 9" id="KW-0597">Phosphoprotein</keyword>
<comment type="PTM">
    <text evidence="9">Capsid scaffolding protein: Capsid scaffolding protein is cleaved by assemblin after formation of the spherical procapsid. As a result, the capsid obtains its mature, icosahedral shape. Cleavages occur at two or more sites: release (R-site) and maturation (M-site).</text>
</comment>
<dbReference type="HAMAP" id="MF_04008">
    <property type="entry name" value="HSV_SCAF"/>
    <property type="match status" value="1"/>
</dbReference>
<comment type="function">
    <text evidence="9">Capsid scaffolding protein: Acts as a scaffold protein by binding major capsid protein in the cytoplasm, inducing the nuclear localization of both proteins. Multimerizes in the nucleus such as major capsid protein forms the icosahedral T=16 capsid. Autocatalytic cleavage releases the assembly protein, and subsequently abolishes interaction with major capsid protein. Cleavages products are evicted from the capsid before or during DNA packaging.</text>
</comment>
<keyword evidence="4 9" id="KW-0645">Protease</keyword>
<evidence type="ECO:0000313" key="13">
    <source>
        <dbReference type="EMBL" id="ARE29837.1"/>
    </source>
</evidence>
<reference evidence="11 20" key="2">
    <citation type="journal article" date="2016" name="PLoS ONE">
        <title>Genome Sequence of Canine Herpesvirus.</title>
        <authorList>
            <person name="Papageorgiou K.V."/>
            <person name="Suarez N.M."/>
            <person name="Wilkie G.S."/>
            <person name="McDonald M."/>
            <person name="Graham E.M."/>
            <person name="Davison A.J."/>
        </authorList>
    </citation>
    <scope>NUCLEOTIDE SEQUENCE [LARGE SCALE GENOMIC DNA]</scope>
    <source>
        <strain evidence="12">0194</strain>
        <strain evidence="10">V1154</strain>
        <strain evidence="11">V777</strain>
    </source>
</reference>
<comment type="domain">
    <text evidence="9">Region of interaction between pPR and pAP is called Amino conserved domain (ACD). The region of interaction with major capsid protein is called carboxyl conserved domain (CCD).</text>
</comment>
<evidence type="ECO:0000256" key="5">
    <source>
        <dbReference type="ARBA" id="ARBA00022801"/>
    </source>
</evidence>
<keyword evidence="20" id="KW-1185">Reference proteome</keyword>
<dbReference type="Gene3D" id="3.20.16.10">
    <property type="entry name" value="Herpesvirus/Caudovirus protease domain"/>
    <property type="match status" value="1"/>
</dbReference>
<comment type="subcellular location">
    <molecule>Assembly protein</molecule>
    <subcellularLocation>
        <location evidence="9">Host nucleus</location>
    </subcellularLocation>
</comment>
<comment type="subunit">
    <molecule>Assembly protein</molecule>
    <text evidence="9">Homomultimer. Interacts with major capsid protein.</text>
</comment>
<protein>
    <recommendedName>
        <fullName evidence="9">Capsid scaffolding protein</fullName>
    </recommendedName>
    <alternativeName>
        <fullName evidence="9">Protease precursor</fullName>
        <shortName evidence="9">pPR</shortName>
    </alternativeName>
    <component>
        <recommendedName>
            <fullName evidence="9">Assemblin</fullName>
            <ecNumber evidence="9">3.4.21.97</ecNumber>
        </recommendedName>
        <alternativeName>
            <fullName evidence="9">Protease</fullName>
            <shortName evidence="9">Pr</shortName>
        </alternativeName>
    </component>
    <component>
        <recommendedName>
            <fullName evidence="9">Assembly protein</fullName>
            <shortName evidence="9">AP</shortName>
        </recommendedName>
        <alternativeName>
            <fullName evidence="9">Capsid assembly protein</fullName>
        </alternativeName>
    </component>
</protein>
<dbReference type="Pfam" id="PF00716">
    <property type="entry name" value="Peptidase_S21"/>
    <property type="match status" value="1"/>
</dbReference>
<accession>A0A172DSI7</accession>
<evidence type="ECO:0000313" key="15">
    <source>
        <dbReference type="EMBL" id="QQL08809.1"/>
    </source>
</evidence>
<dbReference type="InterPro" id="IPR001847">
    <property type="entry name" value="Peptidase_S21"/>
</dbReference>
<evidence type="ECO:0000313" key="14">
    <source>
        <dbReference type="EMBL" id="QQL08509.1"/>
    </source>
</evidence>
<dbReference type="GO" id="GO:0006508">
    <property type="term" value="P:proteolysis"/>
    <property type="evidence" value="ECO:0007669"/>
    <property type="project" value="UniProtKB-KW"/>
</dbReference>
<dbReference type="EMBL" id="MW353130">
    <property type="protein sequence ID" value="QQL08809.1"/>
    <property type="molecule type" value="Genomic_DNA"/>
</dbReference>
<evidence type="ECO:0000256" key="7">
    <source>
        <dbReference type="ARBA" id="ARBA00022950"/>
    </source>
</evidence>
<dbReference type="Proteomes" id="UP000138111">
    <property type="component" value="Segment"/>
</dbReference>
<evidence type="ECO:0000313" key="18">
    <source>
        <dbReference type="EMBL" id="QQL09410.1"/>
    </source>
</evidence>
<keyword evidence="7 9" id="KW-0118">Viral capsid assembly</keyword>
<sequence length="576" mass="64000">MDQDYSDESLIYVAGYLALYDKGDKGELLFTRETVKAALPPASILPINIDHKSKCIIGAVLAIVDDFNGPFFLGIINCPQLVNVLSSSANVNFFGSKKDKLTKVEQLLYLISNYLPSASLSSRKLLHGEDPDDTLFAHVALCVIGKRVGTIVTYDITPEAAISPFKYLSKDSSNNLLSQANETKLKLESTKWNLNEELLTQALLSTAVNNMLLKDRWRLVSTRRKEAGISGHIYLQASSQFGLDKNNVLNGVEFDETDPKNIEKEDAPLVISHFNSNPDKTVLDFCTLQTKDTITMASPNTIPSKPPTNGDYILVPSAQYNQLIVSQHAQQVPISHMPYTQTSIVPPPHMIAPYTSQVLPSQFSTYNYPSHHSNLEAQISALVGALAAERKNSRVEFSPENFQRSPPYSYDRKLSRKRKYDWDLNQRDEFDHIYYPGEHPPKIAPKQSDSLSELIGAVSSLQQEITQLRSMQKGCIKPDYANQNMFAYPTMQCQIPQVIAQSNSSNQPISHVLPQSISVDTQTKPNVPLVDSGQGDGIKKTKTSNYTTIDASAISSINTCDRDDADIFVSQIMNSR</sequence>
<evidence type="ECO:0000256" key="1">
    <source>
        <dbReference type="ARBA" id="ARBA00022553"/>
    </source>
</evidence>
<dbReference type="EMBL" id="MW353132">
    <property type="protein sequence ID" value="QQL08960.1"/>
    <property type="molecule type" value="Genomic_DNA"/>
</dbReference>
<comment type="catalytic activity">
    <reaction evidence="9">
        <text>Cleaves -Ala-|-Ser- and -Ala-|-Ala- bonds in the scaffold protein.</text>
        <dbReference type="EC" id="3.4.21.97"/>
    </reaction>
</comment>
<name>A0A172DSI7_9ALPH</name>
<dbReference type="GO" id="GO:0030430">
    <property type="term" value="C:host cell cytoplasm"/>
    <property type="evidence" value="ECO:0007669"/>
    <property type="project" value="UniProtKB-SubCell"/>
</dbReference>
<evidence type="ECO:0000256" key="8">
    <source>
        <dbReference type="ARBA" id="ARBA00023200"/>
    </source>
</evidence>
<comment type="subcellular location">
    <molecule>Assemblin</molecule>
    <subcellularLocation>
        <location evidence="9">Host nucleus</location>
    </subcellularLocation>
</comment>
<dbReference type="Proteomes" id="UP000130192">
    <property type="component" value="Genome"/>
</dbReference>
<comment type="similarity">
    <text evidence="9">Belongs to the herpesviridae capsid scaffolding protein family.</text>
</comment>
<gene>
    <name evidence="11" type="primary">UL26</name>
    <name evidence="14" type="ORF">A8B60_gp32</name>
</gene>
<feature type="chain" id="PRO_5040548667" description="Capsid scaffolding protein" evidence="9">
    <location>
        <begin position="1"/>
        <end position="576"/>
    </location>
</feature>